<evidence type="ECO:0000256" key="9">
    <source>
        <dbReference type="SAM" id="MobiDB-lite"/>
    </source>
</evidence>
<dbReference type="AlphaFoldDB" id="A0A328DQ73"/>
<keyword evidence="6 8" id="KW-1133">Transmembrane helix</keyword>
<evidence type="ECO:0000256" key="5">
    <source>
        <dbReference type="ARBA" id="ARBA00022692"/>
    </source>
</evidence>
<keyword evidence="5 8" id="KW-0812">Transmembrane</keyword>
<keyword evidence="4 8" id="KW-1003">Cell membrane</keyword>
<dbReference type="GO" id="GO:0005886">
    <property type="term" value="C:plasma membrane"/>
    <property type="evidence" value="ECO:0007669"/>
    <property type="project" value="UniProtKB-SubCell"/>
</dbReference>
<dbReference type="InterPro" id="IPR006702">
    <property type="entry name" value="CASP_dom"/>
</dbReference>
<gene>
    <name evidence="11" type="ORF">DM860_011334</name>
</gene>
<comment type="caution">
    <text evidence="11">The sequence shown here is derived from an EMBL/GenBank/DDBJ whole genome shotgun (WGS) entry which is preliminary data.</text>
</comment>
<keyword evidence="7 8" id="KW-0472">Membrane</keyword>
<name>A0A328DQ73_9ASTE</name>
<evidence type="ECO:0000256" key="6">
    <source>
        <dbReference type="ARBA" id="ARBA00022989"/>
    </source>
</evidence>
<protein>
    <recommendedName>
        <fullName evidence="8">CASP-like protein</fullName>
    </recommendedName>
</protein>
<evidence type="ECO:0000256" key="7">
    <source>
        <dbReference type="ARBA" id="ARBA00023136"/>
    </source>
</evidence>
<feature type="compositionally biased region" description="Polar residues" evidence="9">
    <location>
        <begin position="23"/>
        <end position="37"/>
    </location>
</feature>
<accession>A0A328DQ73</accession>
<dbReference type="EMBL" id="NQVE01000114">
    <property type="protein sequence ID" value="RAL47596.1"/>
    <property type="molecule type" value="Genomic_DNA"/>
</dbReference>
<evidence type="ECO:0000256" key="1">
    <source>
        <dbReference type="ARBA" id="ARBA00004651"/>
    </source>
</evidence>
<sequence length="296" mass="32529">MDARGLPNSNSVSGHQKNHRKQSSQMSISDTDSQMETFHSPLRSESPFRSDDPIPEPNSIPPPSKAIVSVDKYYSPQRSPAKVPPPPQRQIDPRSTLRVYRSASSMERPTTKVSRDRDVEDGAAVTGGVRRSGLQPDSAPPPYRSLDGAALGFRVCEAVFCAISFSVMAADKTKGWSGDSWDRYKEYRYCLAVNVIGFVYSGFQGLILSYRLATKSFTSSALGYLFDFVMDQVLAYLLMSSSSSAATRVQDWVSNWGNDEFTKMASASIAMSFLAFAAFALSSLVSGYSLCRLKNI</sequence>
<dbReference type="Pfam" id="PF04535">
    <property type="entry name" value="CASP_dom"/>
    <property type="match status" value="1"/>
</dbReference>
<feature type="transmembrane region" description="Helical" evidence="8">
    <location>
        <begin position="189"/>
        <end position="209"/>
    </location>
</feature>
<reference evidence="11 12" key="1">
    <citation type="submission" date="2018-06" db="EMBL/GenBank/DDBJ databases">
        <title>The Genome of Cuscuta australis (Dodder) Provides Insight into the Evolution of Plant Parasitism.</title>
        <authorList>
            <person name="Liu H."/>
        </authorList>
    </citation>
    <scope>NUCLEOTIDE SEQUENCE [LARGE SCALE GENOMIC DNA]</scope>
    <source>
        <strain evidence="12">cv. Yunnan</strain>
        <tissue evidence="11">Vines</tissue>
    </source>
</reference>
<evidence type="ECO:0000313" key="12">
    <source>
        <dbReference type="Proteomes" id="UP000249390"/>
    </source>
</evidence>
<dbReference type="Proteomes" id="UP000249390">
    <property type="component" value="Unassembled WGS sequence"/>
</dbReference>
<comment type="subcellular location">
    <subcellularLocation>
        <location evidence="1 8">Cell membrane</location>
        <topology evidence="1 8">Multi-pass membrane protein</topology>
    </subcellularLocation>
</comment>
<evidence type="ECO:0000256" key="3">
    <source>
        <dbReference type="ARBA" id="ARBA00011489"/>
    </source>
</evidence>
<evidence type="ECO:0000256" key="2">
    <source>
        <dbReference type="ARBA" id="ARBA00007651"/>
    </source>
</evidence>
<feature type="compositionally biased region" description="Basic and acidic residues" evidence="9">
    <location>
        <begin position="109"/>
        <end position="120"/>
    </location>
</feature>
<feature type="region of interest" description="Disordered" evidence="9">
    <location>
        <begin position="1"/>
        <end position="141"/>
    </location>
</feature>
<comment type="caution">
    <text evidence="8">Lacks conserved residue(s) required for the propagation of feature annotation.</text>
</comment>
<organism evidence="11 12">
    <name type="scientific">Cuscuta australis</name>
    <dbReference type="NCBI Taxonomy" id="267555"/>
    <lineage>
        <taxon>Eukaryota</taxon>
        <taxon>Viridiplantae</taxon>
        <taxon>Streptophyta</taxon>
        <taxon>Embryophyta</taxon>
        <taxon>Tracheophyta</taxon>
        <taxon>Spermatophyta</taxon>
        <taxon>Magnoliopsida</taxon>
        <taxon>eudicotyledons</taxon>
        <taxon>Gunneridae</taxon>
        <taxon>Pentapetalae</taxon>
        <taxon>asterids</taxon>
        <taxon>lamiids</taxon>
        <taxon>Solanales</taxon>
        <taxon>Convolvulaceae</taxon>
        <taxon>Cuscuteae</taxon>
        <taxon>Cuscuta</taxon>
        <taxon>Cuscuta subgen. Grammica</taxon>
        <taxon>Cuscuta sect. Cleistogrammica</taxon>
    </lineage>
</organism>
<keyword evidence="12" id="KW-1185">Reference proteome</keyword>
<dbReference type="PANTHER" id="PTHR33573:SF50">
    <property type="entry name" value="CASP-LIKE PROTEIN 4A3"/>
    <property type="match status" value="1"/>
</dbReference>
<evidence type="ECO:0000256" key="4">
    <source>
        <dbReference type="ARBA" id="ARBA00022475"/>
    </source>
</evidence>
<dbReference type="PANTHER" id="PTHR33573">
    <property type="entry name" value="CASP-LIKE PROTEIN 4A4"/>
    <property type="match status" value="1"/>
</dbReference>
<feature type="transmembrane region" description="Helical" evidence="8">
    <location>
        <begin position="269"/>
        <end position="291"/>
    </location>
</feature>
<feature type="domain" description="Casparian strip membrane protein" evidence="10">
    <location>
        <begin position="145"/>
        <end position="278"/>
    </location>
</feature>
<evidence type="ECO:0000256" key="8">
    <source>
        <dbReference type="RuleBase" id="RU361233"/>
    </source>
</evidence>
<proteinExistence type="inferred from homology"/>
<evidence type="ECO:0000313" key="11">
    <source>
        <dbReference type="EMBL" id="RAL47596.1"/>
    </source>
</evidence>
<comment type="similarity">
    <text evidence="2 8">Belongs to the Casparian strip membrane proteins (CASP) family.</text>
</comment>
<evidence type="ECO:0000259" key="10">
    <source>
        <dbReference type="Pfam" id="PF04535"/>
    </source>
</evidence>
<comment type="subunit">
    <text evidence="3 8">Homodimer and heterodimers.</text>
</comment>
<feature type="compositionally biased region" description="Pro residues" evidence="9">
    <location>
        <begin position="55"/>
        <end position="64"/>
    </location>
</feature>